<dbReference type="InterPro" id="IPR001356">
    <property type="entry name" value="HD"/>
</dbReference>
<dbReference type="SUPFAM" id="SSF46689">
    <property type="entry name" value="Homeodomain-like"/>
    <property type="match status" value="1"/>
</dbReference>
<proteinExistence type="predicted"/>
<accession>A0A914B5W0</accession>
<dbReference type="InterPro" id="IPR009057">
    <property type="entry name" value="Homeodomain-like_sf"/>
</dbReference>
<evidence type="ECO:0000256" key="1">
    <source>
        <dbReference type="SAM" id="MobiDB-lite"/>
    </source>
</evidence>
<dbReference type="OrthoDB" id="10509957at2759"/>
<dbReference type="Proteomes" id="UP000887568">
    <property type="component" value="Unplaced"/>
</dbReference>
<feature type="compositionally biased region" description="Acidic residues" evidence="1">
    <location>
        <begin position="71"/>
        <end position="80"/>
    </location>
</feature>
<keyword evidence="4" id="KW-1185">Reference proteome</keyword>
<reference evidence="3" key="1">
    <citation type="submission" date="2022-11" db="UniProtKB">
        <authorList>
            <consortium name="EnsemblMetazoa"/>
        </authorList>
    </citation>
    <scope>IDENTIFICATION</scope>
</reference>
<organism evidence="3 4">
    <name type="scientific">Patiria miniata</name>
    <name type="common">Bat star</name>
    <name type="synonym">Asterina miniata</name>
    <dbReference type="NCBI Taxonomy" id="46514"/>
    <lineage>
        <taxon>Eukaryota</taxon>
        <taxon>Metazoa</taxon>
        <taxon>Echinodermata</taxon>
        <taxon>Eleutherozoa</taxon>
        <taxon>Asterozoa</taxon>
        <taxon>Asteroidea</taxon>
        <taxon>Valvatacea</taxon>
        <taxon>Valvatida</taxon>
        <taxon>Asterinidae</taxon>
        <taxon>Patiria</taxon>
    </lineage>
</organism>
<protein>
    <recommendedName>
        <fullName evidence="2">Homeobox domain-containing protein</fullName>
    </recommendedName>
</protein>
<evidence type="ECO:0000313" key="3">
    <source>
        <dbReference type="EnsemblMetazoa" id="XP_038071488.1"/>
    </source>
</evidence>
<evidence type="ECO:0000313" key="4">
    <source>
        <dbReference type="Proteomes" id="UP000887568"/>
    </source>
</evidence>
<dbReference type="GO" id="GO:0003677">
    <property type="term" value="F:DNA binding"/>
    <property type="evidence" value="ECO:0007669"/>
    <property type="project" value="InterPro"/>
</dbReference>
<name>A0A914B5W0_PATMI</name>
<dbReference type="AlphaFoldDB" id="A0A914B5W0"/>
<dbReference type="GeneID" id="119740294"/>
<sequence>MDFKIATALNLPAELVWFSRQSYAEELLSSSSSSSSTDCGLDDLPCLYGGHFPEMPHDLGSDGTQSPGRDDSDDEAESSGDDYTHALYAQEQLLMEDADSSFEFGVDKTDRSLSYQPSSPRPTSCLPPASSPPSSPDQRLSAVLEISYTPSPSATVPSPSPQPELMVVPSPVPMETLQAPVVISQLHDLGARRSVSVAPWQRAVLREAHGRDGSRPGRAQLRELAQRTHLPVSVVSWWFVEQRRISFHRAKFGFCFTGPASRPSRTIKISATDRYSRH</sequence>
<dbReference type="RefSeq" id="XP_038071488.1">
    <property type="nucleotide sequence ID" value="XM_038215560.1"/>
</dbReference>
<dbReference type="Gene3D" id="1.10.10.60">
    <property type="entry name" value="Homeodomain-like"/>
    <property type="match status" value="1"/>
</dbReference>
<dbReference type="OMA" id="CIATIGH"/>
<dbReference type="CDD" id="cd00086">
    <property type="entry name" value="homeodomain"/>
    <property type="match status" value="1"/>
</dbReference>
<feature type="region of interest" description="Disordered" evidence="1">
    <location>
        <begin position="51"/>
        <end position="80"/>
    </location>
</feature>
<feature type="domain" description="Homeobox" evidence="2">
    <location>
        <begin position="191"/>
        <end position="253"/>
    </location>
</feature>
<dbReference type="EnsemblMetazoa" id="XM_038215560.1">
    <property type="protein sequence ID" value="XP_038071488.1"/>
    <property type="gene ID" value="LOC119740294"/>
</dbReference>
<evidence type="ECO:0000259" key="2">
    <source>
        <dbReference type="SMART" id="SM00389"/>
    </source>
</evidence>
<dbReference type="SMART" id="SM00389">
    <property type="entry name" value="HOX"/>
    <property type="match status" value="1"/>
</dbReference>
<feature type="region of interest" description="Disordered" evidence="1">
    <location>
        <begin position="110"/>
        <end position="139"/>
    </location>
</feature>